<dbReference type="STRING" id="1198449.ACAM_1606"/>
<dbReference type="PANTHER" id="PTHR30483:SF37">
    <property type="entry name" value="ABC TRANSPORTER SUBSTRATE-BINDING PROTEIN"/>
    <property type="match status" value="1"/>
</dbReference>
<dbReference type="Pfam" id="PF13458">
    <property type="entry name" value="Peripla_BP_6"/>
    <property type="match status" value="1"/>
</dbReference>
<dbReference type="EMBL" id="AP012489">
    <property type="protein sequence ID" value="BAN91075.1"/>
    <property type="molecule type" value="Genomic_DNA"/>
</dbReference>
<evidence type="ECO:0000313" key="4">
    <source>
        <dbReference type="Proteomes" id="UP000016887"/>
    </source>
</evidence>
<dbReference type="InterPro" id="IPR028082">
    <property type="entry name" value="Peripla_BP_I"/>
</dbReference>
<dbReference type="PANTHER" id="PTHR30483">
    <property type="entry name" value="LEUCINE-SPECIFIC-BINDING PROTEIN"/>
    <property type="match status" value="1"/>
</dbReference>
<protein>
    <submittedName>
        <fullName evidence="3">ABC-type branched-chain amino acid transporter</fullName>
    </submittedName>
</protein>
<evidence type="ECO:0000256" key="1">
    <source>
        <dbReference type="ARBA" id="ARBA00022729"/>
    </source>
</evidence>
<keyword evidence="4" id="KW-1185">Reference proteome</keyword>
<dbReference type="eggNOG" id="arCOG01020">
    <property type="taxonomic scope" value="Archaea"/>
</dbReference>
<dbReference type="SUPFAM" id="SSF53822">
    <property type="entry name" value="Periplasmic binding protein-like I"/>
    <property type="match status" value="1"/>
</dbReference>
<evidence type="ECO:0000259" key="2">
    <source>
        <dbReference type="Pfam" id="PF13458"/>
    </source>
</evidence>
<name>U3TGB2_9CREN</name>
<organism evidence="3 4">
    <name type="scientific">Aeropyrum camini SY1 = JCM 12091</name>
    <dbReference type="NCBI Taxonomy" id="1198449"/>
    <lineage>
        <taxon>Archaea</taxon>
        <taxon>Thermoproteota</taxon>
        <taxon>Thermoprotei</taxon>
        <taxon>Desulfurococcales</taxon>
        <taxon>Desulfurococcaceae</taxon>
        <taxon>Aeropyrum</taxon>
    </lineage>
</organism>
<dbReference type="GeneID" id="17110795"/>
<dbReference type="Gene3D" id="3.40.50.2300">
    <property type="match status" value="2"/>
</dbReference>
<evidence type="ECO:0000313" key="3">
    <source>
        <dbReference type="EMBL" id="BAN91075.1"/>
    </source>
</evidence>
<proteinExistence type="predicted"/>
<feature type="domain" description="Leucine-binding protein" evidence="2">
    <location>
        <begin position="6"/>
        <end position="221"/>
    </location>
</feature>
<dbReference type="InterPro" id="IPR051010">
    <property type="entry name" value="BCAA_transport"/>
</dbReference>
<reference evidence="3 4" key="1">
    <citation type="journal article" date="2013" name="Appl. Environ. Microbiol.">
        <title>Variation of the Virus-Related Elements within Syntenic Genomes of the Hyperthermophilic Archaeon Aeropyrum.</title>
        <authorList>
            <person name="Daifuku T."/>
            <person name="Yoshida T."/>
            <person name="Kitamura T."/>
            <person name="Kawaichi S."/>
            <person name="Inoue T."/>
            <person name="Nomura K."/>
            <person name="Yoshida Y."/>
            <person name="Kuno S."/>
            <person name="Sako Y."/>
        </authorList>
    </citation>
    <scope>NUCLEOTIDE SEQUENCE [LARGE SCALE GENOMIC DNA]</scope>
    <source>
        <strain evidence="3 4">SY1</strain>
    </source>
</reference>
<dbReference type="KEGG" id="acj:ACAM_1606"/>
<keyword evidence="1" id="KW-0732">Signal</keyword>
<dbReference type="Proteomes" id="UP000016887">
    <property type="component" value="Chromosome"/>
</dbReference>
<gene>
    <name evidence="3" type="ORF">ACAM_1606</name>
</gene>
<dbReference type="AlphaFoldDB" id="U3TGB2"/>
<accession>U3TGB2</accession>
<sequence>MGGKKYKLQLVYYDDESKKDNIASLYTKLVEEDGVDFLLAPYSSTLTLAALPVANEKGKLILSHGGASDSIVEQGYRYIVQVLTPASRYMETAAELVADEIPGAKIALIFENKPFAQKVKEGLKDRISELGLQVVYEADYEAGTKDFSTFIQEAINRGADVLLGGGHYEDGKALVGQAHSLGWKLKFLAILVAPAQPKFKEELGNDVVNGVAFSSQWREPPTLPRKPRSYGYSGLARLQMSG</sequence>
<dbReference type="RefSeq" id="WP_022542341.1">
    <property type="nucleotide sequence ID" value="NC_022521.1"/>
</dbReference>
<dbReference type="InterPro" id="IPR028081">
    <property type="entry name" value="Leu-bd"/>
</dbReference>